<sequence length="94" mass="10616">MFFNNANHAVKQMRVLPVLIGALLATPLSFAETEVETNYAQAERKGKQLFDKYGIDKDLPKLAMSSLTQGDHLVEHAHRMIQIGDDVRDSSVFW</sequence>
<feature type="signal peptide" evidence="1">
    <location>
        <begin position="1"/>
        <end position="31"/>
    </location>
</feature>
<reference evidence="2 3" key="2">
    <citation type="submission" date="2015-01" db="EMBL/GenBank/DDBJ databases">
        <authorList>
            <consortium name="NBRP consortium"/>
            <person name="Sawabe T."/>
            <person name="Meirelles P."/>
            <person name="Feng G."/>
            <person name="Sayaka M."/>
            <person name="Hattori M."/>
            <person name="Ohkuma M."/>
        </authorList>
    </citation>
    <scope>NUCLEOTIDE SEQUENCE [LARGE SCALE GENOMIC DNA]</scope>
    <source>
        <strain evidence="3">JCM 19241</strain>
    </source>
</reference>
<evidence type="ECO:0000256" key="1">
    <source>
        <dbReference type="SAM" id="SignalP"/>
    </source>
</evidence>
<dbReference type="STRING" id="1481914.JCM19241_5270"/>
<evidence type="ECO:0000313" key="3">
    <source>
        <dbReference type="Proteomes" id="UP000031666"/>
    </source>
</evidence>
<keyword evidence="1" id="KW-0732">Signal</keyword>
<proteinExistence type="predicted"/>
<gene>
    <name evidence="2" type="ORF">JCM19241_5270</name>
</gene>
<comment type="caution">
    <text evidence="2">The sequence shown here is derived from an EMBL/GenBank/DDBJ whole genome shotgun (WGS) entry which is preliminary data.</text>
</comment>
<dbReference type="EMBL" id="BBSC01000002">
    <property type="protein sequence ID" value="GAM74074.1"/>
    <property type="molecule type" value="Genomic_DNA"/>
</dbReference>
<dbReference type="Proteomes" id="UP000031666">
    <property type="component" value="Unassembled WGS sequence"/>
</dbReference>
<name>A0A0B8QHI5_9VIBR</name>
<accession>A0A0B8QHI5</accession>
<feature type="chain" id="PRO_5002122968" evidence="1">
    <location>
        <begin position="32"/>
        <end position="94"/>
    </location>
</feature>
<dbReference type="AlphaFoldDB" id="A0A0B8QHI5"/>
<evidence type="ECO:0000313" key="2">
    <source>
        <dbReference type="EMBL" id="GAM74074.1"/>
    </source>
</evidence>
<protein>
    <submittedName>
        <fullName evidence="2">Uncharacterized protein</fullName>
    </submittedName>
</protein>
<organism evidence="2 3">
    <name type="scientific">Vibrio ishigakensis</name>
    <dbReference type="NCBI Taxonomy" id="1481914"/>
    <lineage>
        <taxon>Bacteria</taxon>
        <taxon>Pseudomonadati</taxon>
        <taxon>Pseudomonadota</taxon>
        <taxon>Gammaproteobacteria</taxon>
        <taxon>Vibrionales</taxon>
        <taxon>Vibrionaceae</taxon>
        <taxon>Vibrio</taxon>
    </lineage>
</organism>
<reference evidence="2 3" key="1">
    <citation type="submission" date="2015-01" db="EMBL/GenBank/DDBJ databases">
        <title>Vibrio sp. C94 JCM 19241 whole genome shotgun sequence.</title>
        <authorList>
            <person name="Sawabe T."/>
            <person name="Meirelles P."/>
            <person name="Feng G."/>
            <person name="Sayaka M."/>
            <person name="Hattori M."/>
            <person name="Ohkuma M."/>
        </authorList>
    </citation>
    <scope>NUCLEOTIDE SEQUENCE [LARGE SCALE GENOMIC DNA]</scope>
    <source>
        <strain evidence="3">JCM 19241</strain>
    </source>
</reference>